<dbReference type="GO" id="GO:0044781">
    <property type="term" value="P:bacterial-type flagellum organization"/>
    <property type="evidence" value="ECO:0007669"/>
    <property type="project" value="UniProtKB-UniRule"/>
</dbReference>
<dbReference type="RefSeq" id="WP_088158003.1">
    <property type="nucleotide sequence ID" value="NZ_NHON01000185.1"/>
</dbReference>
<dbReference type="Proteomes" id="UP000196655">
    <property type="component" value="Unassembled WGS sequence"/>
</dbReference>
<accession>A0A211YSJ0</accession>
<comment type="function">
    <text evidence="4 5">Required for flagellar hook formation. May act as a scaffolding protein.</text>
</comment>
<dbReference type="InterPro" id="IPR025965">
    <property type="entry name" value="FlgD/Vpr_Ig-like"/>
</dbReference>
<dbReference type="Gene3D" id="2.30.30.910">
    <property type="match status" value="1"/>
</dbReference>
<dbReference type="Pfam" id="PF03963">
    <property type="entry name" value="FlgD"/>
    <property type="match status" value="1"/>
</dbReference>
<evidence type="ECO:0000313" key="10">
    <source>
        <dbReference type="Proteomes" id="UP000196655"/>
    </source>
</evidence>
<keyword evidence="3 5" id="KW-1005">Bacterial flagellum biogenesis</keyword>
<dbReference type="Gene3D" id="2.60.40.4070">
    <property type="match status" value="1"/>
</dbReference>
<gene>
    <name evidence="9" type="ORF">BWR60_35520</name>
</gene>
<reference evidence="10" key="1">
    <citation type="submission" date="2017-05" db="EMBL/GenBank/DDBJ databases">
        <authorList>
            <person name="Macchi M."/>
            <person name="Festa S."/>
            <person name="Coppotelli B.M."/>
            <person name="Morelli I.S."/>
        </authorList>
    </citation>
    <scope>NUCLEOTIDE SEQUENCE [LARGE SCALE GENOMIC DNA]</scope>
    <source>
        <strain evidence="10">I</strain>
    </source>
</reference>
<dbReference type="AlphaFoldDB" id="A0A211YSJ0"/>
<evidence type="ECO:0000256" key="6">
    <source>
        <dbReference type="SAM" id="MobiDB-lite"/>
    </source>
</evidence>
<evidence type="ECO:0000256" key="3">
    <source>
        <dbReference type="ARBA" id="ARBA00022795"/>
    </source>
</evidence>
<dbReference type="OrthoDB" id="9785233at2"/>
<evidence type="ECO:0000256" key="2">
    <source>
        <dbReference type="ARBA" id="ARBA00016013"/>
    </source>
</evidence>
<protein>
    <recommendedName>
        <fullName evidence="2 5">Basal-body rod modification protein FlgD</fullName>
    </recommendedName>
</protein>
<dbReference type="InterPro" id="IPR025963">
    <property type="entry name" value="FLgD_Tudor"/>
</dbReference>
<sequence length="300" mass="31640">MSESRVLEKALTDAGIDPGRRGIEFSLRGDCGRGREPPSPQSPAGRGEEQPALPSRPETALGPAPGLPASRPPASTAWCEPHRIRRTRTMVDPVGAAQTPQTSTDYQTFLKLLTAQLKNQDPLAPMDSTQFVTQLATFSQVEQLVSANKGLTQLVDATGANTNRLDLAYIGRTVEAQTDRFAFDGKSAALAYAVGKDAKTVEVQIKAEDGTVIRRVTGETAEGRHEIAWDGMQDDGKTAPAGTYLVEAVAKSEAGDAVDAAVVVTDTVKEVIFSPDTGSAILVLKGGGQVRSADVLKVSG</sequence>
<evidence type="ECO:0000259" key="7">
    <source>
        <dbReference type="Pfam" id="PF13860"/>
    </source>
</evidence>
<evidence type="ECO:0000256" key="4">
    <source>
        <dbReference type="ARBA" id="ARBA00024746"/>
    </source>
</evidence>
<proteinExistence type="inferred from homology"/>
<evidence type="ECO:0000256" key="5">
    <source>
        <dbReference type="RuleBase" id="RU362076"/>
    </source>
</evidence>
<dbReference type="Pfam" id="PF13860">
    <property type="entry name" value="FlgD_ig"/>
    <property type="match status" value="1"/>
</dbReference>
<comment type="caution">
    <text evidence="9">The sequence shown here is derived from an EMBL/GenBank/DDBJ whole genome shotgun (WGS) entry which is preliminary data.</text>
</comment>
<keyword evidence="10" id="KW-1185">Reference proteome</keyword>
<dbReference type="EMBL" id="NHON01000185">
    <property type="protein sequence ID" value="OWJ55988.1"/>
    <property type="molecule type" value="Genomic_DNA"/>
</dbReference>
<evidence type="ECO:0000256" key="1">
    <source>
        <dbReference type="ARBA" id="ARBA00010577"/>
    </source>
</evidence>
<dbReference type="Pfam" id="PF13861">
    <property type="entry name" value="FLgD_tudor"/>
    <property type="match status" value="1"/>
</dbReference>
<feature type="domain" description="FlgD Tudor-like" evidence="8">
    <location>
        <begin position="168"/>
        <end position="295"/>
    </location>
</feature>
<name>A0A211YSJ0_9PROT</name>
<dbReference type="STRING" id="1122125.GCA_000423185_02301"/>
<dbReference type="InterPro" id="IPR005648">
    <property type="entry name" value="FlgD"/>
</dbReference>
<feature type="compositionally biased region" description="Basic and acidic residues" evidence="6">
    <location>
        <begin position="1"/>
        <end position="11"/>
    </location>
</feature>
<comment type="similarity">
    <text evidence="1 5">Belongs to the FlgD family.</text>
</comment>
<evidence type="ECO:0000313" key="9">
    <source>
        <dbReference type="EMBL" id="OWJ55988.1"/>
    </source>
</evidence>
<organism evidence="9 10">
    <name type="scientific">Inquilinus limosus</name>
    <dbReference type="NCBI Taxonomy" id="171674"/>
    <lineage>
        <taxon>Bacteria</taxon>
        <taxon>Pseudomonadati</taxon>
        <taxon>Pseudomonadota</taxon>
        <taxon>Alphaproteobacteria</taxon>
        <taxon>Rhodospirillales</taxon>
        <taxon>Rhodospirillaceae</taxon>
        <taxon>Inquilinus</taxon>
    </lineage>
</organism>
<evidence type="ECO:0000259" key="8">
    <source>
        <dbReference type="Pfam" id="PF13861"/>
    </source>
</evidence>
<feature type="region of interest" description="Disordered" evidence="6">
    <location>
        <begin position="1"/>
        <end position="78"/>
    </location>
</feature>
<feature type="domain" description="FlgD/Vpr Ig-like" evidence="7">
    <location>
        <begin position="183"/>
        <end position="252"/>
    </location>
</feature>